<dbReference type="PROSITE" id="PS50048">
    <property type="entry name" value="ZN2_CY6_FUNGAL_2"/>
    <property type="match status" value="1"/>
</dbReference>
<dbReference type="InterPro" id="IPR052202">
    <property type="entry name" value="Yeast_MetPath_Reg"/>
</dbReference>
<dbReference type="InterPro" id="IPR001138">
    <property type="entry name" value="Zn2Cys6_DnaBD"/>
</dbReference>
<feature type="compositionally biased region" description="Pro residues" evidence="9">
    <location>
        <begin position="500"/>
        <end position="513"/>
    </location>
</feature>
<organism evidence="11 12">
    <name type="scientific">Penicillium atrosanguineum</name>
    <dbReference type="NCBI Taxonomy" id="1132637"/>
    <lineage>
        <taxon>Eukaryota</taxon>
        <taxon>Fungi</taxon>
        <taxon>Dikarya</taxon>
        <taxon>Ascomycota</taxon>
        <taxon>Pezizomycotina</taxon>
        <taxon>Eurotiomycetes</taxon>
        <taxon>Eurotiomycetidae</taxon>
        <taxon>Eurotiales</taxon>
        <taxon>Aspergillaceae</taxon>
        <taxon>Penicillium</taxon>
    </lineage>
</organism>
<sequence length="601" mass="66678">MPSTATTFLDSPLLKVSRPVAACSRCRTAKIKCDGKLPACSACEKVGKASTCSGASDEFAKGKERSYVASLEGYCEKLEKKISQLRVRQTSLSAEGNGVAREMSITSTGSEGPLSTAHRREVSDIDDLVGDFGFLSVNATSRDFHGITSKTTFANLLLSVATIYFDNVFVQLPFFVETSFWTSVDAVYQSGGRFAKPFDHWMLRMVLAIASASVSSQNNDKAHKRAWALVSEALAFAEDVLRPGSITCIQAILLLAQYALIDPGRFRSWHLVGMAVRVAVDLGLHQDPPAEVLSNMDRLDLRRRVFHCLYSLDRGMSTALQRTFSFSDASVNVAMPSAGTGVSPGEHNHIFLRSPAPALHIVKIRQILSSGYQDMYYSSREVSTQSLVSIWTLCSQSQQWYNECPKSTPNHFSLLYRLELIYTIIILLSPSHRYPILDDYNKALLFDRCMDYISQIHQVLANPSLLPFLTFFDIQRVHQVGHKFVEILSDNFDMLLSPTVPSPPPVPAGTPDPPKLHEEDRLNTRPRAIRCIDYIRDLLKVCARKWDLRAPLEEFERLSAPLGKMLVDSSMSYVTTQGAYTQAPLSGLPLAGNGYPGYHLG</sequence>
<keyword evidence="4" id="KW-0805">Transcription regulation</keyword>
<dbReference type="GO" id="GO:0006351">
    <property type="term" value="P:DNA-templated transcription"/>
    <property type="evidence" value="ECO:0007669"/>
    <property type="project" value="InterPro"/>
</dbReference>
<feature type="domain" description="Zn(2)-C6 fungal-type" evidence="10">
    <location>
        <begin position="22"/>
        <end position="53"/>
    </location>
</feature>
<dbReference type="Proteomes" id="UP001147746">
    <property type="component" value="Unassembled WGS sequence"/>
</dbReference>
<reference evidence="11" key="1">
    <citation type="submission" date="2022-12" db="EMBL/GenBank/DDBJ databases">
        <authorList>
            <person name="Petersen C."/>
        </authorList>
    </citation>
    <scope>NUCLEOTIDE SEQUENCE</scope>
    <source>
        <strain evidence="11">IBT 21472</strain>
    </source>
</reference>
<dbReference type="PROSITE" id="PS00463">
    <property type="entry name" value="ZN2_CY6_FUNGAL_1"/>
    <property type="match status" value="1"/>
</dbReference>
<keyword evidence="7" id="KW-0539">Nucleus</keyword>
<dbReference type="Pfam" id="PF04082">
    <property type="entry name" value="Fungal_trans"/>
    <property type="match status" value="1"/>
</dbReference>
<name>A0A9W9PRE6_9EURO</name>
<dbReference type="GO" id="GO:0045944">
    <property type="term" value="P:positive regulation of transcription by RNA polymerase II"/>
    <property type="evidence" value="ECO:0007669"/>
    <property type="project" value="TreeGrafter"/>
</dbReference>
<gene>
    <name evidence="11" type="ORF">N7476_010118</name>
</gene>
<evidence type="ECO:0000313" key="12">
    <source>
        <dbReference type="Proteomes" id="UP001147746"/>
    </source>
</evidence>
<evidence type="ECO:0000313" key="11">
    <source>
        <dbReference type="EMBL" id="KAJ5303319.1"/>
    </source>
</evidence>
<evidence type="ECO:0000256" key="1">
    <source>
        <dbReference type="ARBA" id="ARBA00004123"/>
    </source>
</evidence>
<evidence type="ECO:0000256" key="9">
    <source>
        <dbReference type="SAM" id="MobiDB-lite"/>
    </source>
</evidence>
<keyword evidence="6" id="KW-0804">Transcription</keyword>
<dbReference type="InterPro" id="IPR036864">
    <property type="entry name" value="Zn2-C6_fun-type_DNA-bd_sf"/>
</dbReference>
<dbReference type="AlphaFoldDB" id="A0A9W9PRE6"/>
<keyword evidence="2" id="KW-0479">Metal-binding</keyword>
<comment type="caution">
    <text evidence="11">The sequence shown here is derived from an EMBL/GenBank/DDBJ whole genome shotgun (WGS) entry which is preliminary data.</text>
</comment>
<evidence type="ECO:0000256" key="7">
    <source>
        <dbReference type="ARBA" id="ARBA00023242"/>
    </source>
</evidence>
<proteinExistence type="predicted"/>
<evidence type="ECO:0000256" key="5">
    <source>
        <dbReference type="ARBA" id="ARBA00023125"/>
    </source>
</evidence>
<feature type="coiled-coil region" evidence="8">
    <location>
        <begin position="68"/>
        <end position="95"/>
    </location>
</feature>
<dbReference type="PANTHER" id="PTHR47782">
    <property type="entry name" value="ZN(II)2CYS6 TRANSCRIPTION FACTOR (EUROFUNG)-RELATED"/>
    <property type="match status" value="1"/>
</dbReference>
<keyword evidence="8" id="KW-0175">Coiled coil</keyword>
<evidence type="ECO:0000259" key="10">
    <source>
        <dbReference type="PROSITE" id="PS50048"/>
    </source>
</evidence>
<dbReference type="SUPFAM" id="SSF57701">
    <property type="entry name" value="Zn2/Cys6 DNA-binding domain"/>
    <property type="match status" value="1"/>
</dbReference>
<feature type="region of interest" description="Disordered" evidence="9">
    <location>
        <begin position="500"/>
        <end position="519"/>
    </location>
</feature>
<keyword evidence="3" id="KW-0862">Zinc</keyword>
<dbReference type="CDD" id="cd00067">
    <property type="entry name" value="GAL4"/>
    <property type="match status" value="1"/>
</dbReference>
<protein>
    <recommendedName>
        <fullName evidence="10">Zn(2)-C6 fungal-type domain-containing protein</fullName>
    </recommendedName>
</protein>
<evidence type="ECO:0000256" key="3">
    <source>
        <dbReference type="ARBA" id="ARBA00022833"/>
    </source>
</evidence>
<dbReference type="EMBL" id="JAPZBO010000009">
    <property type="protein sequence ID" value="KAJ5303319.1"/>
    <property type="molecule type" value="Genomic_DNA"/>
</dbReference>
<evidence type="ECO:0000256" key="8">
    <source>
        <dbReference type="SAM" id="Coils"/>
    </source>
</evidence>
<dbReference type="GO" id="GO:0005634">
    <property type="term" value="C:nucleus"/>
    <property type="evidence" value="ECO:0007669"/>
    <property type="project" value="UniProtKB-SubCell"/>
</dbReference>
<evidence type="ECO:0000256" key="4">
    <source>
        <dbReference type="ARBA" id="ARBA00023015"/>
    </source>
</evidence>
<dbReference type="SMART" id="SM00066">
    <property type="entry name" value="GAL4"/>
    <property type="match status" value="1"/>
</dbReference>
<dbReference type="GO" id="GO:0043565">
    <property type="term" value="F:sequence-specific DNA binding"/>
    <property type="evidence" value="ECO:0007669"/>
    <property type="project" value="TreeGrafter"/>
</dbReference>
<dbReference type="GO" id="GO:0008270">
    <property type="term" value="F:zinc ion binding"/>
    <property type="evidence" value="ECO:0007669"/>
    <property type="project" value="InterPro"/>
</dbReference>
<evidence type="ECO:0000256" key="6">
    <source>
        <dbReference type="ARBA" id="ARBA00023163"/>
    </source>
</evidence>
<dbReference type="GO" id="GO:0000981">
    <property type="term" value="F:DNA-binding transcription factor activity, RNA polymerase II-specific"/>
    <property type="evidence" value="ECO:0007669"/>
    <property type="project" value="InterPro"/>
</dbReference>
<dbReference type="CDD" id="cd12148">
    <property type="entry name" value="fungal_TF_MHR"/>
    <property type="match status" value="1"/>
</dbReference>
<dbReference type="PANTHER" id="PTHR47782:SF2">
    <property type="entry name" value="TRANSCRIPTION FACTOR, PUTATIVE (AFU_ORTHOLOGUE AFUA_4G12570)-RELATED"/>
    <property type="match status" value="1"/>
</dbReference>
<reference evidence="11" key="2">
    <citation type="journal article" date="2023" name="IMA Fungus">
        <title>Comparative genomic study of the Penicillium genus elucidates a diverse pangenome and 15 lateral gene transfer events.</title>
        <authorList>
            <person name="Petersen C."/>
            <person name="Sorensen T."/>
            <person name="Nielsen M.R."/>
            <person name="Sondergaard T.E."/>
            <person name="Sorensen J.L."/>
            <person name="Fitzpatrick D.A."/>
            <person name="Frisvad J.C."/>
            <person name="Nielsen K.L."/>
        </authorList>
    </citation>
    <scope>NUCLEOTIDE SEQUENCE</scope>
    <source>
        <strain evidence="11">IBT 21472</strain>
    </source>
</reference>
<keyword evidence="12" id="KW-1185">Reference proteome</keyword>
<dbReference type="Pfam" id="PF00172">
    <property type="entry name" value="Zn_clus"/>
    <property type="match status" value="1"/>
</dbReference>
<accession>A0A9W9PRE6</accession>
<dbReference type="SMART" id="SM00906">
    <property type="entry name" value="Fungal_trans"/>
    <property type="match status" value="1"/>
</dbReference>
<keyword evidence="5" id="KW-0238">DNA-binding</keyword>
<dbReference type="InterPro" id="IPR007219">
    <property type="entry name" value="XnlR_reg_dom"/>
</dbReference>
<comment type="subcellular location">
    <subcellularLocation>
        <location evidence="1">Nucleus</location>
    </subcellularLocation>
</comment>
<dbReference type="Gene3D" id="4.10.240.10">
    <property type="entry name" value="Zn(2)-C6 fungal-type DNA-binding domain"/>
    <property type="match status" value="1"/>
</dbReference>
<evidence type="ECO:0000256" key="2">
    <source>
        <dbReference type="ARBA" id="ARBA00022723"/>
    </source>
</evidence>